<dbReference type="GO" id="GO:0004802">
    <property type="term" value="F:transketolase activity"/>
    <property type="evidence" value="ECO:0007669"/>
    <property type="project" value="UniProtKB-EC"/>
</dbReference>
<gene>
    <name evidence="11" type="ORF">A0U92_02040</name>
</gene>
<dbReference type="STRING" id="435.A0U92_02040"/>
<dbReference type="InterPro" id="IPR033247">
    <property type="entry name" value="Transketolase_fam"/>
</dbReference>
<evidence type="ECO:0000313" key="11">
    <source>
        <dbReference type="EMBL" id="AQS83750.1"/>
    </source>
</evidence>
<dbReference type="GO" id="GO:0005829">
    <property type="term" value="C:cytosol"/>
    <property type="evidence" value="ECO:0007669"/>
    <property type="project" value="TreeGrafter"/>
</dbReference>
<keyword evidence="4" id="KW-0808">Transferase</keyword>
<evidence type="ECO:0000256" key="4">
    <source>
        <dbReference type="ARBA" id="ARBA00022679"/>
    </source>
</evidence>
<dbReference type="InterPro" id="IPR029061">
    <property type="entry name" value="THDP-binding"/>
</dbReference>
<dbReference type="GO" id="GO:0046872">
    <property type="term" value="F:metal ion binding"/>
    <property type="evidence" value="ECO:0007669"/>
    <property type="project" value="UniProtKB-KW"/>
</dbReference>
<sequence length="688" mass="74549">MARKPHLFTPSDNPQTFAEAAHAFALRSGGVTPAAIQDIPHPFWLVSALLWQQALRFDPDIPLWPDRDRFFVSSTRLLPLRNAFLDLVTSATPSSASAELFGLAGALPGQAIAAACGMTLAEKILAGRFGRSLVDHRTWLLALPGDLETGVALEAAALADRFHLDRLTVIVASATRDPKEKADLSLTLDRIEASGWSVRRLDGDDPAAIAQVLAATPRARKPRLILCETLGKTLSPALGATLDATLDATLAETSRKTPATPPDTTCFPARPSETHLPDARRRGSVQRAWLRRLTRHPMRAEFERTLERRTPARLEDDFLRSSDERLSADHEEEEQDAALLRSGIAGRERLADLLPEFVSMSAGHTPRSAGMAPGEARTFACGPREPAMVGFMNGLALHGSILPCGTANLSSADRMRPALRFAALSRERLLFVLIEDDPEASACPPWQQVEQLASLRAMPNLALFRPADSQEITAAWLAALSWRHGPAVIVLARHSRRGSSVNTPNALPALAGTAIPSVRKTEQGGYVLLEAKGGGAHRTVTLIASGPEVSLALEARHRLEEEGIFAAVVSLPCWELFEKQSSAYRKAVLGQCPRVAIEAASGFGWERWLGDTGIFIGSEEFGVASGFDPLYQSSGLTPDVVCTRVRALLGVERKQEARARMETQKRGGDPRLRPSPIVKSNQRPVAGR</sequence>
<keyword evidence="12" id="KW-1185">Reference proteome</keyword>
<dbReference type="InterPro" id="IPR005474">
    <property type="entry name" value="Transketolase_N"/>
</dbReference>
<evidence type="ECO:0000256" key="6">
    <source>
        <dbReference type="ARBA" id="ARBA00022842"/>
    </source>
</evidence>
<comment type="cofactor">
    <cofactor evidence="1">
        <name>Mg(2+)</name>
        <dbReference type="ChEBI" id="CHEBI:18420"/>
    </cofactor>
</comment>
<dbReference type="InterPro" id="IPR005475">
    <property type="entry name" value="Transketolase-like_Pyr-bd"/>
</dbReference>
<feature type="domain" description="Transketolase-like pyrimidine-binding" evidence="10">
    <location>
        <begin position="340"/>
        <end position="499"/>
    </location>
</feature>
<feature type="compositionally biased region" description="Polar residues" evidence="9">
    <location>
        <begin position="678"/>
        <end position="688"/>
    </location>
</feature>
<dbReference type="InterPro" id="IPR055152">
    <property type="entry name" value="Transketolase-like_C_2"/>
</dbReference>
<protein>
    <submittedName>
        <fullName evidence="11">Transketolase</fullName>
    </submittedName>
</protein>
<dbReference type="CDD" id="cd07033">
    <property type="entry name" value="TPP_PYR_DXS_TK_like"/>
    <property type="match status" value="1"/>
</dbReference>
<evidence type="ECO:0000256" key="3">
    <source>
        <dbReference type="ARBA" id="ARBA00007131"/>
    </source>
</evidence>
<comment type="catalytic activity">
    <reaction evidence="8">
        <text>D-sedoheptulose 7-phosphate + D-glyceraldehyde 3-phosphate = aldehydo-D-ribose 5-phosphate + D-xylulose 5-phosphate</text>
        <dbReference type="Rhea" id="RHEA:10508"/>
        <dbReference type="ChEBI" id="CHEBI:57483"/>
        <dbReference type="ChEBI" id="CHEBI:57737"/>
        <dbReference type="ChEBI" id="CHEBI:58273"/>
        <dbReference type="ChEBI" id="CHEBI:59776"/>
        <dbReference type="EC" id="2.2.1.1"/>
    </reaction>
</comment>
<name>A0A1U9KD78_ACEAC</name>
<dbReference type="Gene3D" id="3.40.50.970">
    <property type="match status" value="2"/>
</dbReference>
<evidence type="ECO:0000256" key="8">
    <source>
        <dbReference type="ARBA" id="ARBA00049473"/>
    </source>
</evidence>
<dbReference type="AlphaFoldDB" id="A0A1U9KD78"/>
<organism evidence="11 12">
    <name type="scientific">Acetobacter aceti</name>
    <dbReference type="NCBI Taxonomy" id="435"/>
    <lineage>
        <taxon>Bacteria</taxon>
        <taxon>Pseudomonadati</taxon>
        <taxon>Pseudomonadota</taxon>
        <taxon>Alphaproteobacteria</taxon>
        <taxon>Acetobacterales</taxon>
        <taxon>Acetobacteraceae</taxon>
        <taxon>Acetobacter</taxon>
        <taxon>Acetobacter subgen. Acetobacter</taxon>
    </lineage>
</organism>
<dbReference type="Gene3D" id="3.40.50.920">
    <property type="match status" value="1"/>
</dbReference>
<evidence type="ECO:0000256" key="7">
    <source>
        <dbReference type="ARBA" id="ARBA00023052"/>
    </source>
</evidence>
<reference evidence="11 12" key="1">
    <citation type="submission" date="2016-03" db="EMBL/GenBank/DDBJ databases">
        <title>Acetic acid bacteria sequencing.</title>
        <authorList>
            <person name="Brandt J."/>
            <person name="Jakob F."/>
            <person name="Vogel R.F."/>
        </authorList>
    </citation>
    <scope>NUCLEOTIDE SEQUENCE [LARGE SCALE GENOMIC DNA]</scope>
    <source>
        <strain evidence="11 12">TMW2.1153</strain>
    </source>
</reference>
<evidence type="ECO:0000313" key="12">
    <source>
        <dbReference type="Proteomes" id="UP000188937"/>
    </source>
</evidence>
<dbReference type="RefSeq" id="WP_077811789.1">
    <property type="nucleotide sequence ID" value="NZ_CP014692.1"/>
</dbReference>
<dbReference type="GO" id="GO:0006098">
    <property type="term" value="P:pentose-phosphate shunt"/>
    <property type="evidence" value="ECO:0007669"/>
    <property type="project" value="TreeGrafter"/>
</dbReference>
<comment type="similarity">
    <text evidence="3">Belongs to the transketolase family.</text>
</comment>
<feature type="region of interest" description="Disordered" evidence="9">
    <location>
        <begin position="656"/>
        <end position="688"/>
    </location>
</feature>
<keyword evidence="6" id="KW-0460">Magnesium</keyword>
<dbReference type="SMART" id="SM00861">
    <property type="entry name" value="Transket_pyr"/>
    <property type="match status" value="1"/>
</dbReference>
<dbReference type="OrthoDB" id="7231069at2"/>
<keyword evidence="7" id="KW-0786">Thiamine pyrophosphate</keyword>
<dbReference type="InterPro" id="IPR009014">
    <property type="entry name" value="Transketo_C/PFOR_II"/>
</dbReference>
<feature type="region of interest" description="Disordered" evidence="9">
    <location>
        <begin position="253"/>
        <end position="281"/>
    </location>
</feature>
<dbReference type="Pfam" id="PF02779">
    <property type="entry name" value="Transket_pyr"/>
    <property type="match status" value="1"/>
</dbReference>
<dbReference type="SUPFAM" id="SSF52922">
    <property type="entry name" value="TK C-terminal domain-like"/>
    <property type="match status" value="1"/>
</dbReference>
<evidence type="ECO:0000256" key="1">
    <source>
        <dbReference type="ARBA" id="ARBA00001946"/>
    </source>
</evidence>
<dbReference type="Pfam" id="PF00456">
    <property type="entry name" value="Transketolase_N"/>
    <property type="match status" value="1"/>
</dbReference>
<dbReference type="Pfam" id="PF22613">
    <property type="entry name" value="Transketolase_C_1"/>
    <property type="match status" value="1"/>
</dbReference>
<dbReference type="PANTHER" id="PTHR43522">
    <property type="entry name" value="TRANSKETOLASE"/>
    <property type="match status" value="1"/>
</dbReference>
<evidence type="ECO:0000256" key="9">
    <source>
        <dbReference type="SAM" id="MobiDB-lite"/>
    </source>
</evidence>
<evidence type="ECO:0000256" key="2">
    <source>
        <dbReference type="ARBA" id="ARBA00001964"/>
    </source>
</evidence>
<dbReference type="KEGG" id="aace:A0U92_02040"/>
<feature type="compositionally biased region" description="Basic and acidic residues" evidence="9">
    <location>
        <begin position="272"/>
        <end position="281"/>
    </location>
</feature>
<evidence type="ECO:0000256" key="5">
    <source>
        <dbReference type="ARBA" id="ARBA00022723"/>
    </source>
</evidence>
<feature type="compositionally biased region" description="Basic and acidic residues" evidence="9">
    <location>
        <begin position="656"/>
        <end position="672"/>
    </location>
</feature>
<proteinExistence type="inferred from homology"/>
<evidence type="ECO:0000259" key="10">
    <source>
        <dbReference type="SMART" id="SM00861"/>
    </source>
</evidence>
<keyword evidence="5" id="KW-0479">Metal-binding</keyword>
<dbReference type="SUPFAM" id="SSF52518">
    <property type="entry name" value="Thiamin diphosphate-binding fold (THDP-binding)"/>
    <property type="match status" value="2"/>
</dbReference>
<accession>A0A1U9KD78</accession>
<comment type="cofactor">
    <cofactor evidence="2">
        <name>thiamine diphosphate</name>
        <dbReference type="ChEBI" id="CHEBI:58937"/>
    </cofactor>
</comment>
<dbReference type="PANTHER" id="PTHR43522:SF2">
    <property type="entry name" value="TRANSKETOLASE 1-RELATED"/>
    <property type="match status" value="1"/>
</dbReference>
<dbReference type="EMBL" id="CP014692">
    <property type="protein sequence ID" value="AQS83750.1"/>
    <property type="molecule type" value="Genomic_DNA"/>
</dbReference>
<dbReference type="Proteomes" id="UP000188937">
    <property type="component" value="Chromosome"/>
</dbReference>